<accession>A0AA41V3W1</accession>
<dbReference type="Gene3D" id="3.30.200.20">
    <property type="entry name" value="Phosphorylase Kinase, domain 1"/>
    <property type="match status" value="1"/>
</dbReference>
<gene>
    <name evidence="14" type="ORF">MKW94_004775</name>
</gene>
<feature type="signal peptide" evidence="11">
    <location>
        <begin position="1"/>
        <end position="32"/>
    </location>
</feature>
<keyword evidence="2" id="KW-0808">Transferase</keyword>
<dbReference type="FunFam" id="3.30.430.20:FF:000017">
    <property type="entry name" value="Cysteine-rich receptor-like protein kinase 2"/>
    <property type="match status" value="1"/>
</dbReference>
<evidence type="ECO:0000256" key="8">
    <source>
        <dbReference type="ARBA" id="ARBA00023170"/>
    </source>
</evidence>
<dbReference type="CDD" id="cd23509">
    <property type="entry name" value="Gnk2-like"/>
    <property type="match status" value="2"/>
</dbReference>
<feature type="transmembrane region" description="Helical" evidence="10">
    <location>
        <begin position="276"/>
        <end position="300"/>
    </location>
</feature>
<dbReference type="InterPro" id="IPR001245">
    <property type="entry name" value="Ser-Thr/Tyr_kinase_cat_dom"/>
</dbReference>
<keyword evidence="4" id="KW-0677">Repeat</keyword>
<keyword evidence="6" id="KW-0418">Kinase</keyword>
<dbReference type="GO" id="GO:0004674">
    <property type="term" value="F:protein serine/threonine kinase activity"/>
    <property type="evidence" value="ECO:0007669"/>
    <property type="project" value="UniProtKB-KW"/>
</dbReference>
<dbReference type="Pfam" id="PF01657">
    <property type="entry name" value="Stress-antifung"/>
    <property type="match status" value="2"/>
</dbReference>
<dbReference type="InterPro" id="IPR002902">
    <property type="entry name" value="GNK2"/>
</dbReference>
<keyword evidence="8" id="KW-0675">Receptor</keyword>
<keyword evidence="10" id="KW-1133">Transmembrane helix</keyword>
<keyword evidence="7 9" id="KW-0067">ATP-binding</keyword>
<reference evidence="14" key="1">
    <citation type="submission" date="2022-03" db="EMBL/GenBank/DDBJ databases">
        <title>A functionally conserved STORR gene fusion in Papaver species that diverged 16.8 million years ago.</title>
        <authorList>
            <person name="Catania T."/>
        </authorList>
    </citation>
    <scope>NUCLEOTIDE SEQUENCE</scope>
    <source>
        <strain evidence="14">S-191538</strain>
    </source>
</reference>
<feature type="chain" id="PRO_5041251106" description="Cysteine-rich receptor-like protein kinase 2" evidence="11">
    <location>
        <begin position="33"/>
        <end position="424"/>
    </location>
</feature>
<organism evidence="14 15">
    <name type="scientific">Papaver nudicaule</name>
    <name type="common">Iceland poppy</name>
    <dbReference type="NCBI Taxonomy" id="74823"/>
    <lineage>
        <taxon>Eukaryota</taxon>
        <taxon>Viridiplantae</taxon>
        <taxon>Streptophyta</taxon>
        <taxon>Embryophyta</taxon>
        <taxon>Tracheophyta</taxon>
        <taxon>Spermatophyta</taxon>
        <taxon>Magnoliopsida</taxon>
        <taxon>Ranunculales</taxon>
        <taxon>Papaveraceae</taxon>
        <taxon>Papaveroideae</taxon>
        <taxon>Papaver</taxon>
    </lineage>
</organism>
<feature type="domain" description="Gnk2-homologous" evidence="13">
    <location>
        <begin position="147"/>
        <end position="253"/>
    </location>
</feature>
<dbReference type="FunFam" id="3.30.200.20:FF:000177">
    <property type="entry name" value="Cysteine-rich receptor-like protein kinase 2"/>
    <property type="match status" value="1"/>
</dbReference>
<proteinExistence type="predicted"/>
<protein>
    <recommendedName>
        <fullName evidence="16">Cysteine-rich receptor-like protein kinase 2</fullName>
    </recommendedName>
</protein>
<evidence type="ECO:0000256" key="7">
    <source>
        <dbReference type="ARBA" id="ARBA00022840"/>
    </source>
</evidence>
<evidence type="ECO:0000313" key="14">
    <source>
        <dbReference type="EMBL" id="MCL7030274.1"/>
    </source>
</evidence>
<dbReference type="PROSITE" id="PS50011">
    <property type="entry name" value="PROTEIN_KINASE_DOM"/>
    <property type="match status" value="1"/>
</dbReference>
<evidence type="ECO:0000256" key="3">
    <source>
        <dbReference type="ARBA" id="ARBA00022729"/>
    </source>
</evidence>
<dbReference type="Proteomes" id="UP001177140">
    <property type="component" value="Unassembled WGS sequence"/>
</dbReference>
<evidence type="ECO:0000256" key="1">
    <source>
        <dbReference type="ARBA" id="ARBA00022527"/>
    </source>
</evidence>
<keyword evidence="15" id="KW-1185">Reference proteome</keyword>
<comment type="caution">
    <text evidence="14">The sequence shown here is derived from an EMBL/GenBank/DDBJ whole genome shotgun (WGS) entry which is preliminary data.</text>
</comment>
<feature type="domain" description="Gnk2-homologous" evidence="13">
    <location>
        <begin position="36"/>
        <end position="141"/>
    </location>
</feature>
<evidence type="ECO:0000256" key="6">
    <source>
        <dbReference type="ARBA" id="ARBA00022777"/>
    </source>
</evidence>
<evidence type="ECO:0000256" key="10">
    <source>
        <dbReference type="SAM" id="Phobius"/>
    </source>
</evidence>
<evidence type="ECO:0000259" key="13">
    <source>
        <dbReference type="PROSITE" id="PS51473"/>
    </source>
</evidence>
<dbReference type="SUPFAM" id="SSF56112">
    <property type="entry name" value="Protein kinase-like (PK-like)"/>
    <property type="match status" value="1"/>
</dbReference>
<dbReference type="Gene3D" id="3.30.430.20">
    <property type="entry name" value="Gnk2 domain, C-X8-C-X2-C motif"/>
    <property type="match status" value="2"/>
</dbReference>
<keyword evidence="1" id="KW-0723">Serine/threonine-protein kinase</keyword>
<dbReference type="AlphaFoldDB" id="A0AA41V3W1"/>
<dbReference type="PROSITE" id="PS51473">
    <property type="entry name" value="GNK2"/>
    <property type="match status" value="2"/>
</dbReference>
<name>A0AA41V3W1_PAPNU</name>
<keyword evidence="10" id="KW-0472">Membrane</keyword>
<dbReference type="InterPro" id="IPR017441">
    <property type="entry name" value="Protein_kinase_ATP_BS"/>
</dbReference>
<dbReference type="PROSITE" id="PS00107">
    <property type="entry name" value="PROTEIN_KINASE_ATP"/>
    <property type="match status" value="1"/>
</dbReference>
<keyword evidence="10" id="KW-0812">Transmembrane</keyword>
<evidence type="ECO:0000256" key="9">
    <source>
        <dbReference type="PROSITE-ProRule" id="PRU10141"/>
    </source>
</evidence>
<evidence type="ECO:0000256" key="2">
    <source>
        <dbReference type="ARBA" id="ARBA00022679"/>
    </source>
</evidence>
<dbReference type="InterPro" id="IPR038408">
    <property type="entry name" value="GNK2_sf"/>
</dbReference>
<keyword evidence="3 11" id="KW-0732">Signal</keyword>
<dbReference type="InterPro" id="IPR000719">
    <property type="entry name" value="Prot_kinase_dom"/>
</dbReference>
<dbReference type="Pfam" id="PF07714">
    <property type="entry name" value="PK_Tyr_Ser-Thr"/>
    <property type="match status" value="1"/>
</dbReference>
<feature type="non-terminal residue" evidence="14">
    <location>
        <position position="424"/>
    </location>
</feature>
<evidence type="ECO:0000259" key="12">
    <source>
        <dbReference type="PROSITE" id="PS50011"/>
    </source>
</evidence>
<dbReference type="InterPro" id="IPR011009">
    <property type="entry name" value="Kinase-like_dom_sf"/>
</dbReference>
<keyword evidence="5 9" id="KW-0547">Nucleotide-binding</keyword>
<dbReference type="InterPro" id="IPR052059">
    <property type="entry name" value="CR_Ser/Thr_kinase"/>
</dbReference>
<evidence type="ECO:0000256" key="5">
    <source>
        <dbReference type="ARBA" id="ARBA00022741"/>
    </source>
</evidence>
<evidence type="ECO:0008006" key="16">
    <source>
        <dbReference type="Google" id="ProtNLM"/>
    </source>
</evidence>
<dbReference type="GO" id="GO:0005524">
    <property type="term" value="F:ATP binding"/>
    <property type="evidence" value="ECO:0007669"/>
    <property type="project" value="UniProtKB-UniRule"/>
</dbReference>
<evidence type="ECO:0000313" key="15">
    <source>
        <dbReference type="Proteomes" id="UP001177140"/>
    </source>
</evidence>
<evidence type="ECO:0000256" key="4">
    <source>
        <dbReference type="ARBA" id="ARBA00022737"/>
    </source>
</evidence>
<sequence length="424" mass="46511">MRFIFMYSATLWNHTLPLLALVLVLLLPLVHSEPQTNLLGIGCSTWNVTREAAFLSNRESLFSDLREKLSSSNTSRFATAEVAIIKTDPVYGMAQCRNYLSSSDCLTCFSTAVTHIRNCSSANGARITYDGCFLRYESISFYDQTTLQGNYGTCENKTSSLGSPFKTSADGLLSDLLIATPNVRGFFAATKRKIANGSDNFVYGVAQCVVTVDEKGCKECLTVAHRNIEICPPSTKARALDAGCFMRYSDKAFFSANQTMDLTPFLKAKGASKEKAIIGGVVGGVALIIALVVFTILFQLSRRNPKKARKGNILGATELRGPANYGYKDLKSATGSFSEANKLGEGGFGDVYKGTLKNGNIVAVKKLAFAESWRAKIDFESEVKLISNVHHRNLIRLLGCCSKRQELLLVYEYMANSSLDKFLY</sequence>
<feature type="binding site" evidence="9">
    <location>
        <position position="366"/>
    </location>
    <ligand>
        <name>ATP</name>
        <dbReference type="ChEBI" id="CHEBI:30616"/>
    </ligand>
</feature>
<dbReference type="EMBL" id="JAJJMA010099497">
    <property type="protein sequence ID" value="MCL7030274.1"/>
    <property type="molecule type" value="Genomic_DNA"/>
</dbReference>
<evidence type="ECO:0000256" key="11">
    <source>
        <dbReference type="SAM" id="SignalP"/>
    </source>
</evidence>
<dbReference type="PANTHER" id="PTHR47973">
    <property type="entry name" value="CYSTEINE-RICH RECEPTOR-LIKE PROTEIN KINASE 3"/>
    <property type="match status" value="1"/>
</dbReference>
<feature type="domain" description="Protein kinase" evidence="12">
    <location>
        <begin position="337"/>
        <end position="424"/>
    </location>
</feature>